<feature type="compositionally biased region" description="Basic and acidic residues" evidence="1">
    <location>
        <begin position="676"/>
        <end position="685"/>
    </location>
</feature>
<feature type="compositionally biased region" description="Low complexity" evidence="1">
    <location>
        <begin position="664"/>
        <end position="675"/>
    </location>
</feature>
<proteinExistence type="predicted"/>
<dbReference type="AlphaFoldDB" id="A0A267GW76"/>
<dbReference type="PANTHER" id="PTHR46007">
    <property type="entry name" value="MEDIATOR OF RNA POLYMERASE II TRANSCRIPTION SUBUNIT 12"/>
    <property type="match status" value="1"/>
</dbReference>
<dbReference type="Proteomes" id="UP000215902">
    <property type="component" value="Unassembled WGS sequence"/>
</dbReference>
<feature type="compositionally biased region" description="Low complexity" evidence="1">
    <location>
        <begin position="433"/>
        <end position="451"/>
    </location>
</feature>
<dbReference type="GO" id="GO:0003713">
    <property type="term" value="F:transcription coactivator activity"/>
    <property type="evidence" value="ECO:0007669"/>
    <property type="project" value="TreeGrafter"/>
</dbReference>
<dbReference type="InterPro" id="IPR051647">
    <property type="entry name" value="Mediator_comp_sub12"/>
</dbReference>
<feature type="region of interest" description="Disordered" evidence="1">
    <location>
        <begin position="1"/>
        <end position="68"/>
    </location>
</feature>
<feature type="region of interest" description="Disordered" evidence="1">
    <location>
        <begin position="664"/>
        <end position="685"/>
    </location>
</feature>
<evidence type="ECO:0000256" key="1">
    <source>
        <dbReference type="SAM" id="MobiDB-lite"/>
    </source>
</evidence>
<gene>
    <name evidence="2" type="ORF">BOX15_Mlig027110g2</name>
</gene>
<feature type="region of interest" description="Disordered" evidence="1">
    <location>
        <begin position="166"/>
        <end position="227"/>
    </location>
</feature>
<feature type="region of interest" description="Disordered" evidence="1">
    <location>
        <begin position="432"/>
        <end position="451"/>
    </location>
</feature>
<dbReference type="EMBL" id="NIVC01000118">
    <property type="protein sequence ID" value="PAA90270.1"/>
    <property type="molecule type" value="Genomic_DNA"/>
</dbReference>
<keyword evidence="3" id="KW-1185">Reference proteome</keyword>
<sequence length="685" mass="73633">SQSSIMSRKPNAAMAQQQQQRPRLYSCSSDESIPRRPLSISPIQTEPVQQQQQQQQQKQKHRKQQQQQQYQQQPYVFYQHPAGMGATTATAAYPCVVMPPMPLVASTALQPSAGVVASSRLASANGRHAGAPPDYPSYEYNGGGNGCDQYFASAAPAAAAAAGGAQMQQQQQQQKTRKKRAQQQQQQQETGSANYLRQEKPPRRQGLAASAPANCVDKPAAAGGDTPPEVYRLLLRQEEQLRDLQDQLKRLLIDQDVSRQRYEELLAATASSRTPSVRNVTSVGVNTVAMVTTRDVATSTSDLPVAAAAASRPPDNSVDANVKANMWNVGAGGANGAGAPAVRCDCTHCRLESLAPTSGTNPVGTADAVEAAAVSESAPLAGAVVGPTATNGRHDELAIQKAESAPADGEDASTQKKYFRNLLNTIEEMLLRQQQQQQQHPKQTKQQQAQQKQKLQQQQKEVQQQQQQQLSLTNGRTLLNQQNGLVDCDFTDFCANSEPAGGAVPSLLAAAAAAAAAAATASTTGCDELSLLAQKYACNRDDTSASIGDAAALYRPTYLTLDTKNYLMRHQLLNGTTSIYQHHQQQQYRLVQESAAATHMDYSTAPAAAGAASTTTRTIVSETVRTLLKSDKLMKLPTGDAEDAGDAEELSLLSCRPLLAGLQKQNWQQQPQLKQTSDRDSCDSD</sequence>
<reference evidence="2 3" key="1">
    <citation type="submission" date="2017-06" db="EMBL/GenBank/DDBJ databases">
        <title>A platform for efficient transgenesis in Macrostomum lignano, a flatworm model organism for stem cell research.</title>
        <authorList>
            <person name="Berezikov E."/>
        </authorList>
    </citation>
    <scope>NUCLEOTIDE SEQUENCE [LARGE SCALE GENOMIC DNA]</scope>
    <source>
        <strain evidence="2">DV1</strain>
        <tissue evidence="2">Whole organism</tissue>
    </source>
</reference>
<name>A0A267GW76_9PLAT</name>
<dbReference type="STRING" id="282301.A0A267GW76"/>
<protein>
    <submittedName>
        <fullName evidence="2">Uncharacterized protein</fullName>
    </submittedName>
</protein>
<dbReference type="GO" id="GO:0016592">
    <property type="term" value="C:mediator complex"/>
    <property type="evidence" value="ECO:0007669"/>
    <property type="project" value="TreeGrafter"/>
</dbReference>
<evidence type="ECO:0000313" key="3">
    <source>
        <dbReference type="Proteomes" id="UP000215902"/>
    </source>
</evidence>
<comment type="caution">
    <text evidence="2">The sequence shown here is derived from an EMBL/GenBank/DDBJ whole genome shotgun (WGS) entry which is preliminary data.</text>
</comment>
<dbReference type="PANTHER" id="PTHR46007:SF8">
    <property type="entry name" value="C2H2-TYPE DOMAIN-CONTAINING PROTEIN"/>
    <property type="match status" value="1"/>
</dbReference>
<organism evidence="2 3">
    <name type="scientific">Macrostomum lignano</name>
    <dbReference type="NCBI Taxonomy" id="282301"/>
    <lineage>
        <taxon>Eukaryota</taxon>
        <taxon>Metazoa</taxon>
        <taxon>Spiralia</taxon>
        <taxon>Lophotrochozoa</taxon>
        <taxon>Platyhelminthes</taxon>
        <taxon>Rhabditophora</taxon>
        <taxon>Macrostomorpha</taxon>
        <taxon>Macrostomida</taxon>
        <taxon>Macrostomidae</taxon>
        <taxon>Macrostomum</taxon>
    </lineage>
</organism>
<accession>A0A267GW76</accession>
<feature type="non-terminal residue" evidence="2">
    <location>
        <position position="1"/>
    </location>
</feature>
<evidence type="ECO:0000313" key="2">
    <source>
        <dbReference type="EMBL" id="PAA90270.1"/>
    </source>
</evidence>
<dbReference type="GO" id="GO:0045944">
    <property type="term" value="P:positive regulation of transcription by RNA polymerase II"/>
    <property type="evidence" value="ECO:0007669"/>
    <property type="project" value="TreeGrafter"/>
</dbReference>